<dbReference type="RefSeq" id="WP_327598486.1">
    <property type="nucleotide sequence ID" value="NZ_JAYXHS010000001.1"/>
</dbReference>
<evidence type="ECO:0000256" key="2">
    <source>
        <dbReference type="SAM" id="SignalP"/>
    </source>
</evidence>
<feature type="chain" id="PRO_5046826795" evidence="2">
    <location>
        <begin position="38"/>
        <end position="871"/>
    </location>
</feature>
<keyword evidence="1" id="KW-1133">Transmembrane helix</keyword>
<dbReference type="CDD" id="cd01949">
    <property type="entry name" value="GGDEF"/>
    <property type="match status" value="1"/>
</dbReference>
<dbReference type="Gene3D" id="3.20.20.450">
    <property type="entry name" value="EAL domain"/>
    <property type="match status" value="1"/>
</dbReference>
<dbReference type="InterPro" id="IPR052155">
    <property type="entry name" value="Biofilm_reg_signaling"/>
</dbReference>
<dbReference type="SUPFAM" id="SSF55785">
    <property type="entry name" value="PYP-like sensor domain (PAS domain)"/>
    <property type="match status" value="1"/>
</dbReference>
<dbReference type="InterPro" id="IPR013656">
    <property type="entry name" value="PAS_4"/>
</dbReference>
<evidence type="ECO:0000313" key="8">
    <source>
        <dbReference type="Proteomes" id="UP001331561"/>
    </source>
</evidence>
<dbReference type="Proteomes" id="UP001331561">
    <property type="component" value="Unassembled WGS sequence"/>
</dbReference>
<dbReference type="CDD" id="cd01948">
    <property type="entry name" value="EAL"/>
    <property type="match status" value="1"/>
</dbReference>
<feature type="transmembrane region" description="Helical" evidence="1">
    <location>
        <begin position="277"/>
        <end position="297"/>
    </location>
</feature>
<proteinExistence type="predicted"/>
<dbReference type="PROSITE" id="PS50883">
    <property type="entry name" value="EAL"/>
    <property type="match status" value="1"/>
</dbReference>
<feature type="domain" description="EAL" evidence="5">
    <location>
        <begin position="618"/>
        <end position="871"/>
    </location>
</feature>
<dbReference type="CDD" id="cd00130">
    <property type="entry name" value="PAS"/>
    <property type="match status" value="1"/>
</dbReference>
<evidence type="ECO:0000259" key="4">
    <source>
        <dbReference type="PROSITE" id="PS50113"/>
    </source>
</evidence>
<dbReference type="Gene3D" id="3.30.450.20">
    <property type="entry name" value="PAS domain"/>
    <property type="match status" value="1"/>
</dbReference>
<accession>A0ABU6K1K4</accession>
<dbReference type="Pfam" id="PF08448">
    <property type="entry name" value="PAS_4"/>
    <property type="match status" value="1"/>
</dbReference>
<dbReference type="InterPro" id="IPR000014">
    <property type="entry name" value="PAS"/>
</dbReference>
<evidence type="ECO:0000313" key="7">
    <source>
        <dbReference type="EMBL" id="MEC5385534.1"/>
    </source>
</evidence>
<feature type="domain" description="PAS" evidence="3">
    <location>
        <begin position="313"/>
        <end position="384"/>
    </location>
</feature>
<feature type="signal peptide" evidence="2">
    <location>
        <begin position="1"/>
        <end position="37"/>
    </location>
</feature>
<dbReference type="Pfam" id="PF00563">
    <property type="entry name" value="EAL"/>
    <property type="match status" value="1"/>
</dbReference>
<dbReference type="PROSITE" id="PS50112">
    <property type="entry name" value="PAS"/>
    <property type="match status" value="1"/>
</dbReference>
<dbReference type="Pfam" id="PF00497">
    <property type="entry name" value="SBP_bac_3"/>
    <property type="match status" value="1"/>
</dbReference>
<dbReference type="Pfam" id="PF00990">
    <property type="entry name" value="GGDEF"/>
    <property type="match status" value="1"/>
</dbReference>
<dbReference type="InterPro" id="IPR000160">
    <property type="entry name" value="GGDEF_dom"/>
</dbReference>
<dbReference type="PROSITE" id="PS50113">
    <property type="entry name" value="PAC"/>
    <property type="match status" value="1"/>
</dbReference>
<dbReference type="SUPFAM" id="SSF141868">
    <property type="entry name" value="EAL domain-like"/>
    <property type="match status" value="1"/>
</dbReference>
<dbReference type="PANTHER" id="PTHR44757">
    <property type="entry name" value="DIGUANYLATE CYCLASE DGCP"/>
    <property type="match status" value="1"/>
</dbReference>
<dbReference type="SUPFAM" id="SSF53850">
    <property type="entry name" value="Periplasmic binding protein-like II"/>
    <property type="match status" value="1"/>
</dbReference>
<feature type="domain" description="PAC" evidence="4">
    <location>
        <begin position="387"/>
        <end position="439"/>
    </location>
</feature>
<dbReference type="InterPro" id="IPR000700">
    <property type="entry name" value="PAS-assoc_C"/>
</dbReference>
<keyword evidence="1" id="KW-0812">Transmembrane</keyword>
<dbReference type="NCBIfam" id="TIGR00229">
    <property type="entry name" value="sensory_box"/>
    <property type="match status" value="1"/>
</dbReference>
<evidence type="ECO:0000259" key="5">
    <source>
        <dbReference type="PROSITE" id="PS50883"/>
    </source>
</evidence>
<protein>
    <submittedName>
        <fullName evidence="7">EAL domain-containing protein</fullName>
    </submittedName>
</protein>
<sequence length="871" mass="96520">MHRATHSRAVSLPGPYACLVRLFVCCTLFLAGTPGFAAPPSQAAPAATSALRVTMDDNYPPYVFRDSRGKLNGYLVDVWALWSQKTGIRVDLVATDWDLAKMRMATGEADVIDTIFQTPERERSMDFTKAYAQIPVAIFNHVSIGGITNLENLRGFLVGVKAGDACIGALEKAGAANLLPYPSYEALVRAAAGGQVRVFCMDEPPANYLLYREHVEGEFHKAFELESGAFHRAVHKGDAATLALVEKGFATISESELNALHDKWMGRGAERSHYARMLGYGALAALLVGSVLVLWGVTLRRQVKQRTFQLDRERSRLRTLVETIPDMVWLKDPQGVFLECNPVFERFLGVPEREIIGKTDYDFVDQELADFFRENDRKAALADRPSVNEEWLTFAGDKYRGLFETIKTPLRDAEGKLIGVLGIARDITQRKTAEDEIRQLAFFDSLTCLPNRRLLLDRLQHAVTSSARSKRMGALLFIDLDHFKFLNDAQGHDKGDLLLCEVARRLRACCRDSDTVARFGGDEFVVLLEDIGEQADAVAAHAELLGEKILRTLREIYVLDGREHHTTSSIGVTLVGGSESSVDDLLRHADMAMYTAKAAGRNTLRFFDPHMQATVTARITLDADLRQALQQEELLLHYQAQVDGNGRVTGAEALLRWRHPERGMVSPAEFIPLAEESGLILPIGAWVLAEACNQLVAWARQPELAHLSLAVNVSARQFHQPGFVQEVLAVLEETGADPHRLKLELTESMLSDDVEDIIAKMEALKVHGVSFALDDFGTGYSSLTYLKRLPLYQLKIDQSFVRDILSNPHDAAIARAIVVLAQSLGLGVIAEGVETQAQREFLANQGCTDYQGYLFSKPLPAEAFGQLFQLA</sequence>
<feature type="domain" description="GGDEF" evidence="6">
    <location>
        <begin position="471"/>
        <end position="609"/>
    </location>
</feature>
<evidence type="ECO:0000259" key="3">
    <source>
        <dbReference type="PROSITE" id="PS50112"/>
    </source>
</evidence>
<dbReference type="PROSITE" id="PS50887">
    <property type="entry name" value="GGDEF"/>
    <property type="match status" value="1"/>
</dbReference>
<dbReference type="InterPro" id="IPR043128">
    <property type="entry name" value="Rev_trsase/Diguanyl_cyclase"/>
</dbReference>
<dbReference type="PANTHER" id="PTHR44757:SF2">
    <property type="entry name" value="BIOFILM ARCHITECTURE MAINTENANCE PROTEIN MBAA"/>
    <property type="match status" value="1"/>
</dbReference>
<dbReference type="InterPro" id="IPR035965">
    <property type="entry name" value="PAS-like_dom_sf"/>
</dbReference>
<dbReference type="SMART" id="SM00062">
    <property type="entry name" value="PBPb"/>
    <property type="match status" value="1"/>
</dbReference>
<keyword evidence="2" id="KW-0732">Signal</keyword>
<dbReference type="InterPro" id="IPR001633">
    <property type="entry name" value="EAL_dom"/>
</dbReference>
<dbReference type="EMBL" id="JAYXHS010000001">
    <property type="protein sequence ID" value="MEC5385534.1"/>
    <property type="molecule type" value="Genomic_DNA"/>
</dbReference>
<reference evidence="7 8" key="1">
    <citation type="submission" date="2024-01" db="EMBL/GenBank/DDBJ databases">
        <title>Uliginosibacterium soil sp. nov.</title>
        <authorList>
            <person name="Lv Y."/>
        </authorList>
    </citation>
    <scope>NUCLEOTIDE SEQUENCE [LARGE SCALE GENOMIC DNA]</scope>
    <source>
        <strain evidence="7 8">H3</strain>
    </source>
</reference>
<dbReference type="Gene3D" id="3.40.190.10">
    <property type="entry name" value="Periplasmic binding protein-like II"/>
    <property type="match status" value="2"/>
</dbReference>
<dbReference type="Gene3D" id="3.30.70.270">
    <property type="match status" value="1"/>
</dbReference>
<keyword evidence="8" id="KW-1185">Reference proteome</keyword>
<keyword evidence="1" id="KW-0472">Membrane</keyword>
<dbReference type="SUPFAM" id="SSF55073">
    <property type="entry name" value="Nucleotide cyclase"/>
    <property type="match status" value="1"/>
</dbReference>
<dbReference type="CDD" id="cd13706">
    <property type="entry name" value="PBP2_HisK_like_1"/>
    <property type="match status" value="1"/>
</dbReference>
<dbReference type="InterPro" id="IPR029787">
    <property type="entry name" value="Nucleotide_cyclase"/>
</dbReference>
<comment type="caution">
    <text evidence="7">The sequence shown here is derived from an EMBL/GenBank/DDBJ whole genome shotgun (WGS) entry which is preliminary data.</text>
</comment>
<gene>
    <name evidence="7" type="ORF">VVD49_07350</name>
</gene>
<dbReference type="InterPro" id="IPR035919">
    <property type="entry name" value="EAL_sf"/>
</dbReference>
<dbReference type="SMART" id="SM00267">
    <property type="entry name" value="GGDEF"/>
    <property type="match status" value="1"/>
</dbReference>
<dbReference type="SMART" id="SM00052">
    <property type="entry name" value="EAL"/>
    <property type="match status" value="1"/>
</dbReference>
<dbReference type="SMART" id="SM00091">
    <property type="entry name" value="PAS"/>
    <property type="match status" value="1"/>
</dbReference>
<dbReference type="InterPro" id="IPR001638">
    <property type="entry name" value="Solute-binding_3/MltF_N"/>
</dbReference>
<name>A0ABU6K1K4_9RHOO</name>
<evidence type="ECO:0000259" key="6">
    <source>
        <dbReference type="PROSITE" id="PS50887"/>
    </source>
</evidence>
<evidence type="ECO:0000256" key="1">
    <source>
        <dbReference type="SAM" id="Phobius"/>
    </source>
</evidence>
<dbReference type="NCBIfam" id="TIGR00254">
    <property type="entry name" value="GGDEF"/>
    <property type="match status" value="1"/>
</dbReference>
<organism evidence="7 8">
    <name type="scientific">Uliginosibacterium silvisoli</name>
    <dbReference type="NCBI Taxonomy" id="3114758"/>
    <lineage>
        <taxon>Bacteria</taxon>
        <taxon>Pseudomonadati</taxon>
        <taxon>Pseudomonadota</taxon>
        <taxon>Betaproteobacteria</taxon>
        <taxon>Rhodocyclales</taxon>
        <taxon>Zoogloeaceae</taxon>
        <taxon>Uliginosibacterium</taxon>
    </lineage>
</organism>